<organism evidence="2 3">
    <name type="scientific">Euroglyphus maynei</name>
    <name type="common">Mayne's house dust mite</name>
    <dbReference type="NCBI Taxonomy" id="6958"/>
    <lineage>
        <taxon>Eukaryota</taxon>
        <taxon>Metazoa</taxon>
        <taxon>Ecdysozoa</taxon>
        <taxon>Arthropoda</taxon>
        <taxon>Chelicerata</taxon>
        <taxon>Arachnida</taxon>
        <taxon>Acari</taxon>
        <taxon>Acariformes</taxon>
        <taxon>Sarcoptiformes</taxon>
        <taxon>Astigmata</taxon>
        <taxon>Psoroptidia</taxon>
        <taxon>Analgoidea</taxon>
        <taxon>Pyroglyphidae</taxon>
        <taxon>Pyroglyphinae</taxon>
        <taxon>Euroglyphus</taxon>
    </lineage>
</organism>
<feature type="region of interest" description="Disordered" evidence="1">
    <location>
        <begin position="17"/>
        <end position="38"/>
    </location>
</feature>
<name>A0A1Y3BDC8_EURMA</name>
<dbReference type="Proteomes" id="UP000194236">
    <property type="component" value="Unassembled WGS sequence"/>
</dbReference>
<feature type="region of interest" description="Disordered" evidence="1">
    <location>
        <begin position="221"/>
        <end position="256"/>
    </location>
</feature>
<comment type="caution">
    <text evidence="2">The sequence shown here is derived from an EMBL/GenBank/DDBJ whole genome shotgun (WGS) entry which is preliminary data.</text>
</comment>
<feature type="non-terminal residue" evidence="2">
    <location>
        <position position="1"/>
    </location>
</feature>
<feature type="region of interest" description="Disordered" evidence="1">
    <location>
        <begin position="101"/>
        <end position="125"/>
    </location>
</feature>
<dbReference type="EMBL" id="MUJZ01025679">
    <property type="protein sequence ID" value="OTF78920.1"/>
    <property type="molecule type" value="Genomic_DNA"/>
</dbReference>
<feature type="compositionally biased region" description="Low complexity" evidence="1">
    <location>
        <begin position="110"/>
        <end position="119"/>
    </location>
</feature>
<reference evidence="2 3" key="1">
    <citation type="submission" date="2017-03" db="EMBL/GenBank/DDBJ databases">
        <title>Genome Survey of Euroglyphus maynei.</title>
        <authorList>
            <person name="Arlian L.G."/>
            <person name="Morgan M.S."/>
            <person name="Rider S.D."/>
        </authorList>
    </citation>
    <scope>NUCLEOTIDE SEQUENCE [LARGE SCALE GENOMIC DNA]</scope>
    <source>
        <strain evidence="2">Arlian Lab</strain>
        <tissue evidence="2">Whole body</tissue>
    </source>
</reference>
<feature type="region of interest" description="Disordered" evidence="1">
    <location>
        <begin position="59"/>
        <end position="80"/>
    </location>
</feature>
<feature type="compositionally biased region" description="Polar residues" evidence="1">
    <location>
        <begin position="242"/>
        <end position="251"/>
    </location>
</feature>
<dbReference type="AlphaFoldDB" id="A0A1Y3BDC8"/>
<evidence type="ECO:0000313" key="2">
    <source>
        <dbReference type="EMBL" id="OTF78920.1"/>
    </source>
</evidence>
<feature type="compositionally biased region" description="Low complexity" evidence="1">
    <location>
        <begin position="354"/>
        <end position="370"/>
    </location>
</feature>
<feature type="compositionally biased region" description="Low complexity" evidence="1">
    <location>
        <begin position="301"/>
        <end position="323"/>
    </location>
</feature>
<evidence type="ECO:0000313" key="3">
    <source>
        <dbReference type="Proteomes" id="UP000194236"/>
    </source>
</evidence>
<gene>
    <name evidence="2" type="ORF">BLA29_003097</name>
</gene>
<accession>A0A1Y3BDC8</accession>
<proteinExistence type="predicted"/>
<keyword evidence="3" id="KW-1185">Reference proteome</keyword>
<protein>
    <submittedName>
        <fullName evidence="2">Uncharacterized protein</fullName>
    </submittedName>
</protein>
<sequence>SLTNSYNSNFDVIDSADNNVRTQKKPPSSLSSSFRSTIVPGGAKRNMAIVEPEISSTINNQSNSQQHQQIVSNNNADDNKSQTELLQPQMDSLKSCHSLFDFEPEQRPPSSSTTTSSSTHYDPTKSEYHSKFKDFNEYVYIEGDGFKKGDTLSLKAQQMAHSWFSEVTERTQQACKYRARSRNGATPVNPEYSWNGVQVKDRNDLAALALATRLVIEQKRSERNYSKDKSRSVSAKPHLRHTGQSMNSAPASLQDDRSNIGSSINISFNKNDKFLIFFSIPNEEPRPVTRKPVTKPSNENATTTTTAAKQSNVDRNNNNSRVVSAKKPPQPPTASNQQLDGSKKIWIKPVKKPSSTNDSSAKTTKSSTGKQFDPEPKRVPLHTTQIKSPEQLSGIKSPSPESWKITIEKGGLNWVNGGQTTAAAAAAAAAAATTTAPANFSQTQSLQQNNDQMVRPVPINGISNQF</sequence>
<feature type="compositionally biased region" description="Basic and acidic residues" evidence="1">
    <location>
        <begin position="221"/>
        <end position="231"/>
    </location>
</feature>
<feature type="region of interest" description="Disordered" evidence="1">
    <location>
        <begin position="284"/>
        <end position="381"/>
    </location>
</feature>
<evidence type="ECO:0000256" key="1">
    <source>
        <dbReference type="SAM" id="MobiDB-lite"/>
    </source>
</evidence>
<dbReference type="OrthoDB" id="6515378at2759"/>
<feature type="compositionally biased region" description="Low complexity" evidence="1">
    <location>
        <begin position="59"/>
        <end position="75"/>
    </location>
</feature>